<dbReference type="UniPathway" id="UPA00326"/>
<dbReference type="GO" id="GO:0046872">
    <property type="term" value="F:metal ion binding"/>
    <property type="evidence" value="ECO:0007669"/>
    <property type="project" value="UniProtKB-KW"/>
</dbReference>
<evidence type="ECO:0000313" key="8">
    <source>
        <dbReference type="Proteomes" id="UP000032689"/>
    </source>
</evidence>
<evidence type="ECO:0000256" key="6">
    <source>
        <dbReference type="ARBA" id="ARBA00023004"/>
    </source>
</evidence>
<evidence type="ECO:0000256" key="3">
    <source>
        <dbReference type="ARBA" id="ARBA00012274"/>
    </source>
</evidence>
<dbReference type="EC" id="1.17.4.1" evidence="3"/>
<evidence type="ECO:0000256" key="4">
    <source>
        <dbReference type="ARBA" id="ARBA00022723"/>
    </source>
</evidence>
<proteinExistence type="inferred from homology"/>
<evidence type="ECO:0000313" key="7">
    <source>
        <dbReference type="EMBL" id="AJA42238.1"/>
    </source>
</evidence>
<dbReference type="RefSeq" id="YP_009214518.1">
    <property type="nucleotide sequence ID" value="NC_028962.1"/>
</dbReference>
<sequence length="348" mass="40766">MSLRKAVELNNKEDKLEPINWNKQSDGMSEIYWNQGVNQIWFPEEFDISRDLNSWNELSDIERETYKKVLAGLTGLDAKQGGEGMNLISYQEPRRHYKAVFGYMGMMEFVHERSYSHIFTTILNNKETNYLLDEWVREESHLIKKAQFIGYFYKKLLNPEPTTFDRYMAKVASAFLESALFYSGFYYPLLLAGQGRMTQSGAVIFKITQDESYHGSAVGLTAQYDYEQLTDTEKEKADKLMYKLLDILYDNEVSYTHMLYDDLGLTEDVIRYVEYNFNRALSNLGKEDYFHPEPFNAIVNNQIDVGRMRHVDFFSGKADYEKSTNIKDIKDDDFNIEDNESDLVDKFL</sequence>
<comment type="cofactor">
    <cofactor evidence="1">
        <name>Fe cation</name>
        <dbReference type="ChEBI" id="CHEBI:24875"/>
    </cofactor>
</comment>
<dbReference type="NCBIfam" id="NF007183">
    <property type="entry name" value="PRK09614.1-2"/>
    <property type="match status" value="1"/>
</dbReference>
<dbReference type="GeneID" id="26640935"/>
<name>A0A0D3MVI0_9CAUD</name>
<dbReference type="PANTHER" id="PTHR23409:SF18">
    <property type="entry name" value="RIBONUCLEOSIDE-DIPHOSPHATE REDUCTASE SUBUNIT M2"/>
    <property type="match status" value="1"/>
</dbReference>
<dbReference type="CDD" id="cd01049">
    <property type="entry name" value="RNRR2"/>
    <property type="match status" value="1"/>
</dbReference>
<dbReference type="GO" id="GO:0004748">
    <property type="term" value="F:ribonucleoside-diphosphate reductase activity, thioredoxin disulfide as acceptor"/>
    <property type="evidence" value="ECO:0007669"/>
    <property type="project" value="UniProtKB-EC"/>
</dbReference>
<keyword evidence="5" id="KW-0560">Oxidoreductase</keyword>
<organism evidence="7 8">
    <name type="scientific">Staphylococcus phage vB_SepM_ phiIPLA-C1C</name>
    <dbReference type="NCBI Taxonomy" id="1572704"/>
    <lineage>
        <taxon>Viruses</taxon>
        <taxon>Duplodnaviria</taxon>
        <taxon>Heunggongvirae</taxon>
        <taxon>Uroviricota</taxon>
        <taxon>Caudoviricetes</taxon>
        <taxon>Herelleviridae</taxon>
        <taxon>Twortvirinae</taxon>
        <taxon>Sepunavirus</taxon>
        <taxon>Sepunavirus IPLAC1C</taxon>
    </lineage>
</organism>
<comment type="similarity">
    <text evidence="2">Belongs to the ribonucleoside diphosphate reductase small chain family.</text>
</comment>
<evidence type="ECO:0000256" key="1">
    <source>
        <dbReference type="ARBA" id="ARBA00001962"/>
    </source>
</evidence>
<keyword evidence="4" id="KW-0479">Metal-binding</keyword>
<accession>A0A0D3MVI0</accession>
<dbReference type="KEGG" id="vg:26640935"/>
<dbReference type="EMBL" id="KP027447">
    <property type="protein sequence ID" value="AJA42238.1"/>
    <property type="molecule type" value="Genomic_DNA"/>
</dbReference>
<protein>
    <recommendedName>
        <fullName evidence="3">ribonucleoside-diphosphate reductase</fullName>
        <ecNumber evidence="3">1.17.4.1</ecNumber>
    </recommendedName>
</protein>
<dbReference type="Proteomes" id="UP000032689">
    <property type="component" value="Segment"/>
</dbReference>
<dbReference type="OrthoDB" id="4477at10239"/>
<dbReference type="GO" id="GO:0009263">
    <property type="term" value="P:deoxyribonucleotide biosynthetic process"/>
    <property type="evidence" value="ECO:0007669"/>
    <property type="project" value="InterPro"/>
</dbReference>
<dbReference type="Pfam" id="PF00268">
    <property type="entry name" value="Ribonuc_red_sm"/>
    <property type="match status" value="1"/>
</dbReference>
<dbReference type="InterPro" id="IPR009078">
    <property type="entry name" value="Ferritin-like_SF"/>
</dbReference>
<evidence type="ECO:0000256" key="5">
    <source>
        <dbReference type="ARBA" id="ARBA00023002"/>
    </source>
</evidence>
<dbReference type="Gene3D" id="1.10.620.20">
    <property type="entry name" value="Ribonucleotide Reductase, subunit A"/>
    <property type="match status" value="1"/>
</dbReference>
<keyword evidence="8" id="KW-1185">Reference proteome</keyword>
<dbReference type="SUPFAM" id="SSF47240">
    <property type="entry name" value="Ferritin-like"/>
    <property type="match status" value="1"/>
</dbReference>
<reference evidence="7 8" key="1">
    <citation type="journal article" date="2015" name="Appl. Environ. Microbiol.">
        <title>Two Phages, phiIPLA-RODI and phiIPLA-C1C, Lyse Mono- and Dual-Species Staphylococcal Biofilms.</title>
        <authorList>
            <person name="Gutierrez D."/>
            <person name="Vandenheuvel D."/>
            <person name="Martinez B."/>
            <person name="Rodriguez A."/>
            <person name="Lavigne R."/>
            <person name="Garcia P."/>
        </authorList>
    </citation>
    <scope>NUCLEOTIDE SEQUENCE [LARGE SCALE GENOMIC DNA]</scope>
</reference>
<evidence type="ECO:0000256" key="2">
    <source>
        <dbReference type="ARBA" id="ARBA00009303"/>
    </source>
</evidence>
<dbReference type="InterPro" id="IPR012348">
    <property type="entry name" value="RNR-like"/>
</dbReference>
<dbReference type="InterPro" id="IPR000358">
    <property type="entry name" value="RNR_small_fam"/>
</dbReference>
<dbReference type="PANTHER" id="PTHR23409">
    <property type="entry name" value="RIBONUCLEOSIDE-DIPHOSPHATE REDUCTASE SMALL CHAIN"/>
    <property type="match status" value="1"/>
</dbReference>
<keyword evidence="6" id="KW-0408">Iron</keyword>
<dbReference type="InterPro" id="IPR033909">
    <property type="entry name" value="RNR_small"/>
</dbReference>